<evidence type="ECO:0000313" key="2">
    <source>
        <dbReference type="Proteomes" id="UP000022910"/>
    </source>
</evidence>
<proteinExistence type="predicted"/>
<dbReference type="Proteomes" id="UP000022910">
    <property type="component" value="Unassembled WGS sequence"/>
</dbReference>
<sequence length="529" mass="62947">MACSKIFSGDIPELTNKIIQYFRNDLSTLYSCILVNRLWCRLAIPLLWENPFSSKYHENYRYIEVYLYSLNDKRQLNEYGINLPSNPLFNYPSFIQHLDTNSINECIIRWLRIRIKSYDTYYTDKLYFIPKSLIKLFSEKEAKLRTLNFTYQHDYDNYTDIIISELVLQNSNLIGNIKNLYFEPYEYDNMNSILKFLNSKCDSISSIYLPSIENHNDSIELSRLIKLQKNLNKILLYKSLPLSILLNSNCLNTLNIIIFWKIDFKNINILNEVFEQLNVIESIHIIDCYSLDSNFSQQIINLTKPFKLKSLIFYEKSLILKDSMELILQKSGDYLENFVLSSTNSKPQLLELITSYCTKIKFLELNGFYEHHQDIYSTFNLIETFKQNLNYLTINTSIGLSSIVLQNLGQILPFKLEYLDLYLALNTKDFVLFLKNSQNTFIKKLLLKNKINRIRQRFGQFDMLYNIKEYIMKKKRVKYIAFRTNDHPASGSELSRLKDEVKEFRLHDIIVQDYRQMKIKFIEFLKEKI</sequence>
<protein>
    <recommendedName>
        <fullName evidence="3">F-box domain-containing protein</fullName>
    </recommendedName>
</protein>
<comment type="caution">
    <text evidence="1">The sequence shown here is derived from an EMBL/GenBank/DDBJ whole genome shotgun (WGS) entry which is preliminary data.</text>
</comment>
<evidence type="ECO:0008006" key="3">
    <source>
        <dbReference type="Google" id="ProtNLM"/>
    </source>
</evidence>
<reference evidence="1 2" key="1">
    <citation type="submission" date="2014-02" db="EMBL/GenBank/DDBJ databases">
        <title>Single nucleus genome sequencing reveals high similarity among nuclei of an endomycorrhizal fungus.</title>
        <authorList>
            <person name="Lin K."/>
            <person name="Geurts R."/>
            <person name="Zhang Z."/>
            <person name="Limpens E."/>
            <person name="Saunders D.G."/>
            <person name="Mu D."/>
            <person name="Pang E."/>
            <person name="Cao H."/>
            <person name="Cha H."/>
            <person name="Lin T."/>
            <person name="Zhou Q."/>
            <person name="Shang Y."/>
            <person name="Li Y."/>
            <person name="Ivanov S."/>
            <person name="Sharma T."/>
            <person name="Velzen R.V."/>
            <person name="Ruijter N.D."/>
            <person name="Aanen D.K."/>
            <person name="Win J."/>
            <person name="Kamoun S."/>
            <person name="Bisseling T."/>
            <person name="Huang S."/>
        </authorList>
    </citation>
    <scope>NUCLEOTIDE SEQUENCE [LARGE SCALE GENOMIC DNA]</scope>
    <source>
        <strain evidence="2">DAOM197198w</strain>
    </source>
</reference>
<dbReference type="AlphaFoldDB" id="A0A015JN93"/>
<keyword evidence="2" id="KW-1185">Reference proteome</keyword>
<accession>A0A015JN93</accession>
<name>A0A015JN93_RHIIW</name>
<dbReference type="EMBL" id="JEMT01016282">
    <property type="protein sequence ID" value="EXX71002.1"/>
    <property type="molecule type" value="Genomic_DNA"/>
</dbReference>
<evidence type="ECO:0000313" key="1">
    <source>
        <dbReference type="EMBL" id="EXX71002.1"/>
    </source>
</evidence>
<gene>
    <name evidence="1" type="ORF">RirG_082400</name>
</gene>
<organism evidence="1 2">
    <name type="scientific">Rhizophagus irregularis (strain DAOM 197198w)</name>
    <name type="common">Glomus intraradices</name>
    <dbReference type="NCBI Taxonomy" id="1432141"/>
    <lineage>
        <taxon>Eukaryota</taxon>
        <taxon>Fungi</taxon>
        <taxon>Fungi incertae sedis</taxon>
        <taxon>Mucoromycota</taxon>
        <taxon>Glomeromycotina</taxon>
        <taxon>Glomeromycetes</taxon>
        <taxon>Glomerales</taxon>
        <taxon>Glomeraceae</taxon>
        <taxon>Rhizophagus</taxon>
    </lineage>
</organism>
<dbReference type="HOGENOM" id="CLU_028913_2_1_1"/>